<keyword evidence="7" id="KW-0539">Nucleus</keyword>
<feature type="domain" description="HTH myb-type" evidence="10">
    <location>
        <begin position="60"/>
        <end position="114"/>
    </location>
</feature>
<protein>
    <recommendedName>
        <fullName evidence="8">Myb-related protein 123</fullName>
    </recommendedName>
</protein>
<dbReference type="SUPFAM" id="SSF46689">
    <property type="entry name" value="Homeodomain-like"/>
    <property type="match status" value="1"/>
</dbReference>
<evidence type="ECO:0000259" key="10">
    <source>
        <dbReference type="PROSITE" id="PS51294"/>
    </source>
</evidence>
<organism evidence="11">
    <name type="scientific">Rhizophora mucronata</name>
    <name type="common">Asiatic mangrove</name>
    <dbReference type="NCBI Taxonomy" id="61149"/>
    <lineage>
        <taxon>Eukaryota</taxon>
        <taxon>Viridiplantae</taxon>
        <taxon>Streptophyta</taxon>
        <taxon>Embryophyta</taxon>
        <taxon>Tracheophyta</taxon>
        <taxon>Spermatophyta</taxon>
        <taxon>Magnoliopsida</taxon>
        <taxon>eudicotyledons</taxon>
        <taxon>Gunneridae</taxon>
        <taxon>Pentapetalae</taxon>
        <taxon>rosids</taxon>
        <taxon>fabids</taxon>
        <taxon>Malpighiales</taxon>
        <taxon>Rhizophoraceae</taxon>
        <taxon>Rhizophora</taxon>
    </lineage>
</organism>
<dbReference type="PANTHER" id="PTHR47999">
    <property type="entry name" value="TRANSCRIPTION FACTOR MYB8-RELATED-RELATED"/>
    <property type="match status" value="1"/>
</dbReference>
<keyword evidence="4" id="KW-0238">DNA-binding</keyword>
<feature type="domain" description="HTH myb-type" evidence="10">
    <location>
        <begin position="7"/>
        <end position="59"/>
    </location>
</feature>
<dbReference type="FunFam" id="1.10.10.60:FF:000001">
    <property type="entry name" value="MYB-related transcription factor"/>
    <property type="match status" value="1"/>
</dbReference>
<accession>A0A2P2J7R3</accession>
<sequence length="314" mass="35141">MGRKSTKEGLNEGPWTAIEVEMLTDYIKAHGEGKWGNIPRKAGLNRCGKSCRLRWLNYLRPDIKRGNISQDEEDLIIRLHKLLGNRWSLIAGRLPGRTDNEIKNYWNTYLSKRIHVHGNKHQSKSAIKSKQRPKALSPATELINATDALFTSPQKQQQQRPFEHHATDDVDFLAPFTNSNWEVGLTADKSQTSDRMASIFRPKEHDNSSDFVTHFGVTEIGISEFPDSNLTKLSDLDAYSMDMMDIVRGLEGDGTSTIISGHERDLPLSSNDDQAFVAAEWNGCTGGGVRSTVLDSDFGSLVSFFQSSTGEWAI</sequence>
<dbReference type="AlphaFoldDB" id="A0A2P2J7R3"/>
<name>A0A2P2J7R3_RHIMU</name>
<reference evidence="11" key="1">
    <citation type="submission" date="2018-02" db="EMBL/GenBank/DDBJ databases">
        <title>Rhizophora mucronata_Transcriptome.</title>
        <authorList>
            <person name="Meera S.P."/>
            <person name="Sreeshan A."/>
            <person name="Augustine A."/>
        </authorList>
    </citation>
    <scope>NUCLEOTIDE SEQUENCE</scope>
    <source>
        <tissue evidence="11">Leaf</tissue>
    </source>
</reference>
<dbReference type="Gene3D" id="1.10.10.60">
    <property type="entry name" value="Homeodomain-like"/>
    <property type="match status" value="2"/>
</dbReference>
<dbReference type="GO" id="GO:0003677">
    <property type="term" value="F:DNA binding"/>
    <property type="evidence" value="ECO:0007669"/>
    <property type="project" value="UniProtKB-KW"/>
</dbReference>
<evidence type="ECO:0000256" key="1">
    <source>
        <dbReference type="ARBA" id="ARBA00004123"/>
    </source>
</evidence>
<feature type="domain" description="Myb-like" evidence="9">
    <location>
        <begin position="60"/>
        <end position="110"/>
    </location>
</feature>
<keyword evidence="3" id="KW-0805">Transcription regulation</keyword>
<evidence type="ECO:0000256" key="4">
    <source>
        <dbReference type="ARBA" id="ARBA00023125"/>
    </source>
</evidence>
<proteinExistence type="predicted"/>
<dbReference type="PROSITE" id="PS50090">
    <property type="entry name" value="MYB_LIKE"/>
    <property type="match status" value="2"/>
</dbReference>
<dbReference type="Pfam" id="PF00249">
    <property type="entry name" value="Myb_DNA-binding"/>
    <property type="match status" value="2"/>
</dbReference>
<evidence type="ECO:0000256" key="2">
    <source>
        <dbReference type="ARBA" id="ARBA00022737"/>
    </source>
</evidence>
<dbReference type="CDD" id="cd00167">
    <property type="entry name" value="SANT"/>
    <property type="match status" value="2"/>
</dbReference>
<keyword evidence="6" id="KW-0804">Transcription</keyword>
<comment type="subcellular location">
    <subcellularLocation>
        <location evidence="1">Nucleus</location>
    </subcellularLocation>
</comment>
<dbReference type="EMBL" id="GGEC01009017">
    <property type="protein sequence ID" value="MBW89500.1"/>
    <property type="molecule type" value="Transcribed_RNA"/>
</dbReference>
<keyword evidence="5" id="KW-0010">Activator</keyword>
<dbReference type="InterPro" id="IPR001005">
    <property type="entry name" value="SANT/Myb"/>
</dbReference>
<dbReference type="InterPro" id="IPR017930">
    <property type="entry name" value="Myb_dom"/>
</dbReference>
<dbReference type="InterPro" id="IPR009057">
    <property type="entry name" value="Homeodomain-like_sf"/>
</dbReference>
<keyword evidence="2" id="KW-0677">Repeat</keyword>
<feature type="domain" description="Myb-like" evidence="9">
    <location>
        <begin position="7"/>
        <end position="59"/>
    </location>
</feature>
<evidence type="ECO:0000313" key="11">
    <source>
        <dbReference type="EMBL" id="MBW89500.1"/>
    </source>
</evidence>
<evidence type="ECO:0000256" key="8">
    <source>
        <dbReference type="ARBA" id="ARBA00083772"/>
    </source>
</evidence>
<evidence type="ECO:0000256" key="6">
    <source>
        <dbReference type="ARBA" id="ARBA00023163"/>
    </source>
</evidence>
<dbReference type="FunFam" id="1.10.10.60:FF:000302">
    <property type="entry name" value="Transcription factor TT2"/>
    <property type="match status" value="1"/>
</dbReference>
<evidence type="ECO:0000259" key="9">
    <source>
        <dbReference type="PROSITE" id="PS50090"/>
    </source>
</evidence>
<evidence type="ECO:0000256" key="7">
    <source>
        <dbReference type="ARBA" id="ARBA00023242"/>
    </source>
</evidence>
<dbReference type="PANTHER" id="PTHR47999:SF96">
    <property type="entry name" value="TRANSCRIPTION REPRESSOR MYB6-LIKE"/>
    <property type="match status" value="1"/>
</dbReference>
<dbReference type="SMART" id="SM00717">
    <property type="entry name" value="SANT"/>
    <property type="match status" value="2"/>
</dbReference>
<dbReference type="InterPro" id="IPR015495">
    <property type="entry name" value="Myb_TF_plants"/>
</dbReference>
<evidence type="ECO:0000256" key="5">
    <source>
        <dbReference type="ARBA" id="ARBA00023159"/>
    </source>
</evidence>
<dbReference type="PROSITE" id="PS51294">
    <property type="entry name" value="HTH_MYB"/>
    <property type="match status" value="2"/>
</dbReference>
<evidence type="ECO:0000256" key="3">
    <source>
        <dbReference type="ARBA" id="ARBA00023015"/>
    </source>
</evidence>
<dbReference type="GO" id="GO:0005634">
    <property type="term" value="C:nucleus"/>
    <property type="evidence" value="ECO:0007669"/>
    <property type="project" value="UniProtKB-SubCell"/>
</dbReference>